<keyword evidence="4" id="KW-0433">Leucine-rich repeat</keyword>
<keyword evidence="7" id="KW-0611">Plant defense</keyword>
<dbReference type="Pfam" id="PF23559">
    <property type="entry name" value="WHD_DRP"/>
    <property type="match status" value="1"/>
</dbReference>
<dbReference type="PANTHER" id="PTHR23155:SF1152">
    <property type="entry name" value="AAA+ ATPASE DOMAIN-CONTAINING PROTEIN"/>
    <property type="match status" value="1"/>
</dbReference>
<dbReference type="OrthoDB" id="909160at2759"/>
<dbReference type="GO" id="GO:0006952">
    <property type="term" value="P:defense response"/>
    <property type="evidence" value="ECO:0007669"/>
    <property type="project" value="UniProtKB-KW"/>
</dbReference>
<evidence type="ECO:0000313" key="12">
    <source>
        <dbReference type="RefSeq" id="XP_016505460.1"/>
    </source>
</evidence>
<dbReference type="GO" id="GO:0005524">
    <property type="term" value="F:ATP binding"/>
    <property type="evidence" value="ECO:0007669"/>
    <property type="project" value="UniProtKB-KW"/>
</dbReference>
<feature type="domain" description="NB-ARC" evidence="9">
    <location>
        <begin position="1"/>
        <end position="142"/>
    </location>
</feature>
<dbReference type="SUPFAM" id="SSF52540">
    <property type="entry name" value="P-loop containing nucleoside triphosphate hydrolases"/>
    <property type="match status" value="1"/>
</dbReference>
<evidence type="ECO:0000313" key="11">
    <source>
        <dbReference type="Proteomes" id="UP000790787"/>
    </source>
</evidence>
<dbReference type="Pfam" id="PF00931">
    <property type="entry name" value="NB-ARC"/>
    <property type="match status" value="1"/>
</dbReference>
<dbReference type="InterPro" id="IPR042197">
    <property type="entry name" value="Apaf_helical"/>
</dbReference>
<gene>
    <name evidence="12" type="primary">LOC107823348</name>
</gene>
<evidence type="ECO:0000256" key="2">
    <source>
        <dbReference type="ARBA" id="ARBA00008894"/>
    </source>
</evidence>
<dbReference type="Proteomes" id="UP000790787">
    <property type="component" value="Chromosome 7"/>
</dbReference>
<comment type="subcellular location">
    <subcellularLocation>
        <location evidence="1">Cytoplasm</location>
    </subcellularLocation>
</comment>
<dbReference type="Gene3D" id="1.10.8.430">
    <property type="entry name" value="Helical domain of apoptotic protease-activating factors"/>
    <property type="match status" value="1"/>
</dbReference>
<dbReference type="GO" id="GO:0005737">
    <property type="term" value="C:cytoplasm"/>
    <property type="evidence" value="ECO:0007669"/>
    <property type="project" value="UniProtKB-SubCell"/>
</dbReference>
<dbReference type="RefSeq" id="XP_016505460.1">
    <property type="nucleotide sequence ID" value="XM_016649974.2"/>
</dbReference>
<dbReference type="RefSeq" id="XP_016505460.1">
    <property type="nucleotide sequence ID" value="XM_016649974.1"/>
</dbReference>
<evidence type="ECO:0000256" key="1">
    <source>
        <dbReference type="ARBA" id="ARBA00004496"/>
    </source>
</evidence>
<evidence type="ECO:0000259" key="10">
    <source>
        <dbReference type="Pfam" id="PF23559"/>
    </source>
</evidence>
<keyword evidence="3" id="KW-0963">Cytoplasm</keyword>
<evidence type="ECO:0000256" key="5">
    <source>
        <dbReference type="ARBA" id="ARBA00022737"/>
    </source>
</evidence>
<reference evidence="11" key="1">
    <citation type="journal article" date="2014" name="Nat. Commun.">
        <title>The tobacco genome sequence and its comparison with those of tomato and potato.</title>
        <authorList>
            <person name="Sierro N."/>
            <person name="Battey J.N."/>
            <person name="Ouadi S."/>
            <person name="Bakaher N."/>
            <person name="Bovet L."/>
            <person name="Willig A."/>
            <person name="Goepfert S."/>
            <person name="Peitsch M.C."/>
            <person name="Ivanov N.V."/>
        </authorList>
    </citation>
    <scope>NUCLEOTIDE SEQUENCE [LARGE SCALE GENOMIC DNA]</scope>
</reference>
<sequence>MGGCGNTTLAKKAQDDQSIRSHFDIQTWVTISQEYHLNEVLPSLARSLTGYEFQGMSDDQLMDQSYKALKGRKYLIVVDDIWSTKIWDLIARTLPDDNNGSRIILTTRLKDVAEYANPDIPPLEVLPLGVDESWKLLQNKLLGKSHINCHSELEDIGKKIVQKCQGLPLAILVVAGHLSRISPKRENWVTVSENVNEVVTSYPNECIAVLAISYHHLPIHLKPCFLHMGAFPEDSEIDAWRLIRLWVAEGFLKRDKLRSLEKVAEDCLEDLASRNLIMVKRGKLNGRIKNLPYA</sequence>
<evidence type="ECO:0000256" key="7">
    <source>
        <dbReference type="ARBA" id="ARBA00022821"/>
    </source>
</evidence>
<dbReference type="InterPro" id="IPR058922">
    <property type="entry name" value="WHD_DRP"/>
</dbReference>
<feature type="domain" description="Disease resistance protein winged helix" evidence="10">
    <location>
        <begin position="231"/>
        <end position="281"/>
    </location>
</feature>
<comment type="similarity">
    <text evidence="2">Belongs to the disease resistance NB-LRR family.</text>
</comment>
<dbReference type="GeneID" id="107823348"/>
<dbReference type="InterPro" id="IPR036388">
    <property type="entry name" value="WH-like_DNA-bd_sf"/>
</dbReference>
<dbReference type="Gene3D" id="3.40.50.300">
    <property type="entry name" value="P-loop containing nucleotide triphosphate hydrolases"/>
    <property type="match status" value="1"/>
</dbReference>
<dbReference type="InterPro" id="IPR002182">
    <property type="entry name" value="NB-ARC"/>
</dbReference>
<evidence type="ECO:0000256" key="8">
    <source>
        <dbReference type="ARBA" id="ARBA00022840"/>
    </source>
</evidence>
<dbReference type="InterPro" id="IPR044974">
    <property type="entry name" value="Disease_R_plants"/>
</dbReference>
<keyword evidence="11" id="KW-1185">Reference proteome</keyword>
<evidence type="ECO:0000256" key="3">
    <source>
        <dbReference type="ARBA" id="ARBA00022490"/>
    </source>
</evidence>
<keyword evidence="8" id="KW-0067">ATP-binding</keyword>
<dbReference type="PRINTS" id="PR00364">
    <property type="entry name" value="DISEASERSIST"/>
</dbReference>
<proteinExistence type="inferred from homology"/>
<dbReference type="FunFam" id="1.10.10.10:FF:000322">
    <property type="entry name" value="Probable disease resistance protein At1g63360"/>
    <property type="match status" value="1"/>
</dbReference>
<dbReference type="OMA" id="TRECESS"/>
<dbReference type="PANTHER" id="PTHR23155">
    <property type="entry name" value="DISEASE RESISTANCE PROTEIN RP"/>
    <property type="match status" value="1"/>
</dbReference>
<accession>A0A1S4CWD8</accession>
<dbReference type="AlphaFoldDB" id="A0A1S4CWD8"/>
<dbReference type="InterPro" id="IPR027417">
    <property type="entry name" value="P-loop_NTPase"/>
</dbReference>
<evidence type="ECO:0000259" key="9">
    <source>
        <dbReference type="Pfam" id="PF00931"/>
    </source>
</evidence>
<dbReference type="KEGG" id="nta:107823348"/>
<protein>
    <submittedName>
        <fullName evidence="12">Late blight resistance protein homolog R1B-17</fullName>
    </submittedName>
</protein>
<organism evidence="11 12">
    <name type="scientific">Nicotiana tabacum</name>
    <name type="common">Common tobacco</name>
    <dbReference type="NCBI Taxonomy" id="4097"/>
    <lineage>
        <taxon>Eukaryota</taxon>
        <taxon>Viridiplantae</taxon>
        <taxon>Streptophyta</taxon>
        <taxon>Embryophyta</taxon>
        <taxon>Tracheophyta</taxon>
        <taxon>Spermatophyta</taxon>
        <taxon>Magnoliopsida</taxon>
        <taxon>eudicotyledons</taxon>
        <taxon>Gunneridae</taxon>
        <taxon>Pentapetalae</taxon>
        <taxon>asterids</taxon>
        <taxon>lamiids</taxon>
        <taxon>Solanales</taxon>
        <taxon>Solanaceae</taxon>
        <taxon>Nicotianoideae</taxon>
        <taxon>Nicotianeae</taxon>
        <taxon>Nicotiana</taxon>
    </lineage>
</organism>
<keyword evidence="5" id="KW-0677">Repeat</keyword>
<evidence type="ECO:0000256" key="6">
    <source>
        <dbReference type="ARBA" id="ARBA00022741"/>
    </source>
</evidence>
<dbReference type="GO" id="GO:0043531">
    <property type="term" value="F:ADP binding"/>
    <property type="evidence" value="ECO:0007669"/>
    <property type="project" value="InterPro"/>
</dbReference>
<dbReference type="PaxDb" id="4097-A0A1S4CWD8"/>
<dbReference type="SMR" id="A0A1S4CWD8"/>
<dbReference type="Gene3D" id="1.10.10.10">
    <property type="entry name" value="Winged helix-like DNA-binding domain superfamily/Winged helix DNA-binding domain"/>
    <property type="match status" value="1"/>
</dbReference>
<keyword evidence="6" id="KW-0547">Nucleotide-binding</keyword>
<name>A0A1S4CWD8_TOBAC</name>
<reference evidence="12" key="2">
    <citation type="submission" date="2025-08" db="UniProtKB">
        <authorList>
            <consortium name="RefSeq"/>
        </authorList>
    </citation>
    <scope>IDENTIFICATION</scope>
    <source>
        <tissue evidence="12">Leaf</tissue>
    </source>
</reference>
<evidence type="ECO:0000256" key="4">
    <source>
        <dbReference type="ARBA" id="ARBA00022614"/>
    </source>
</evidence>